<dbReference type="SUPFAM" id="SSF51905">
    <property type="entry name" value="FAD/NAD(P)-binding domain"/>
    <property type="match status" value="2"/>
</dbReference>
<gene>
    <name evidence="7" type="ORF">OMED0929_LOCUS2231</name>
</gene>
<evidence type="ECO:0000256" key="3">
    <source>
        <dbReference type="ARBA" id="ARBA00039148"/>
    </source>
</evidence>
<organism evidence="7">
    <name type="scientific">Ostreococcus mediterraneus</name>
    <dbReference type="NCBI Taxonomy" id="1486918"/>
    <lineage>
        <taxon>Eukaryota</taxon>
        <taxon>Viridiplantae</taxon>
        <taxon>Chlorophyta</taxon>
        <taxon>Mamiellophyceae</taxon>
        <taxon>Mamiellales</taxon>
        <taxon>Bathycoccaceae</taxon>
        <taxon>Ostreococcus</taxon>
    </lineage>
</organism>
<feature type="signal peptide" evidence="6">
    <location>
        <begin position="1"/>
        <end position="20"/>
    </location>
</feature>
<dbReference type="InterPro" id="IPR050982">
    <property type="entry name" value="Auxin_biosynth/cation_transpt"/>
</dbReference>
<evidence type="ECO:0000256" key="5">
    <source>
        <dbReference type="SAM" id="MobiDB-lite"/>
    </source>
</evidence>
<dbReference type="PANTHER" id="PTHR43539">
    <property type="entry name" value="FLAVIN-BINDING MONOOXYGENASE-LIKE PROTEIN (AFU_ORTHOLOGUE AFUA_4G09220)"/>
    <property type="match status" value="1"/>
</dbReference>
<dbReference type="Pfam" id="PF13738">
    <property type="entry name" value="Pyr_redox_3"/>
    <property type="match status" value="1"/>
</dbReference>
<dbReference type="GO" id="GO:0103075">
    <property type="term" value="F:indole-3-pyruvate monooxygenase activity"/>
    <property type="evidence" value="ECO:0007669"/>
    <property type="project" value="UniProtKB-EC"/>
</dbReference>
<comment type="catalytic activity">
    <reaction evidence="4">
        <text>indole-3-pyruvate + NADPH + O2 + H(+) = (indol-3-yl)acetate + CO2 + NADP(+) + H2O</text>
        <dbReference type="Rhea" id="RHEA:34331"/>
        <dbReference type="ChEBI" id="CHEBI:15377"/>
        <dbReference type="ChEBI" id="CHEBI:15378"/>
        <dbReference type="ChEBI" id="CHEBI:15379"/>
        <dbReference type="ChEBI" id="CHEBI:16526"/>
        <dbReference type="ChEBI" id="CHEBI:17640"/>
        <dbReference type="ChEBI" id="CHEBI:30854"/>
        <dbReference type="ChEBI" id="CHEBI:57783"/>
        <dbReference type="ChEBI" id="CHEBI:58349"/>
        <dbReference type="EC" id="1.14.13.168"/>
    </reaction>
</comment>
<evidence type="ECO:0000256" key="6">
    <source>
        <dbReference type="SAM" id="SignalP"/>
    </source>
</evidence>
<keyword evidence="6" id="KW-0732">Signal</keyword>
<feature type="region of interest" description="Disordered" evidence="5">
    <location>
        <begin position="48"/>
        <end position="77"/>
    </location>
</feature>
<dbReference type="AlphaFoldDB" id="A0A7S0KEZ1"/>
<evidence type="ECO:0000256" key="2">
    <source>
        <dbReference type="ARBA" id="ARBA00023002"/>
    </source>
</evidence>
<dbReference type="GO" id="GO:0005788">
    <property type="term" value="C:endoplasmic reticulum lumen"/>
    <property type="evidence" value="ECO:0007669"/>
    <property type="project" value="TreeGrafter"/>
</dbReference>
<protein>
    <recommendedName>
        <fullName evidence="3">indole-3-pyruvate monooxygenase</fullName>
        <ecNumber evidence="3">1.14.13.168</ecNumber>
    </recommendedName>
</protein>
<dbReference type="InterPro" id="IPR036188">
    <property type="entry name" value="FAD/NAD-bd_sf"/>
</dbReference>
<feature type="chain" id="PRO_5030705624" description="indole-3-pyruvate monooxygenase" evidence="6">
    <location>
        <begin position="21"/>
        <end position="760"/>
    </location>
</feature>
<evidence type="ECO:0000256" key="1">
    <source>
        <dbReference type="ARBA" id="ARBA00009183"/>
    </source>
</evidence>
<comment type="similarity">
    <text evidence="1">Belongs to the FMO family.</text>
</comment>
<sequence length="760" mass="84110">MPAMSVTRAALVIVVAVVVAIVMGGGDVSTIAEDARAFVAHVKSFERGGGDARRRSAPVTRMDAPPMMDSKDMSTTKTKTMMAGKRGSRALKAELAPDQSALVDYCALGAGPGGIQLATYLTRELHGSPSVVVLEKRDVAGSFFAKFPVHRKLISINKRAFTKKQSNLDFQMRHDWNSLIDPEDWPDRFTGDDNGPHTSRARLLMQNYSTEYYPHADDLARYLDDFATQKLDGHVSYDTEVLSIDEEYAAKAEVTTKTPGDGKIFVVKTSKGTWRCNNVISATGLHAPKQLPEHLQHPKIIGYEELSDDPSMFEGKRVGIFGAGNAAFEVASTISKVSAHCDVMATSEIRFAHQTHYPGALRLPNSAFLDQYLLKSLDSFYQYGRGDAPPSMTISEGFGGLVMHFSQDTEVQKIIASGVEEDCRSIDGCFYYDYLIRAVGWYFDTSVFGRSATPNLEKPGQVTRRGGKYPAMTSQYESENVPGLYFAGAVAHALDFGKSAGGFIHGFRYTSRALARHLNVQNHGGEWPMEIMGDIAQTFDVALKRINTASSLYQMYGALSDIILIDNVGKRNASGFADRSEDALRGARYFIDVPLKMVQDGHFSFNADDVSGRFSKCNAHIVTITLEFGENFHGRYVLDHATRDASGRILSDDEDREDLFLHPVLRLYRCVMKRKRMTLTPKALLYTSHLEEDLATDWTSPDEHQRVLFDFLGRAHDAAGGDVAAHDFDRDHRISANAHSHSAHQTYAKAAPHYATRMSN</sequence>
<dbReference type="GO" id="GO:0050660">
    <property type="term" value="F:flavin adenine dinucleotide binding"/>
    <property type="evidence" value="ECO:0007669"/>
    <property type="project" value="TreeGrafter"/>
</dbReference>
<dbReference type="EMBL" id="HBEW01002714">
    <property type="protein sequence ID" value="CAD8579377.1"/>
    <property type="molecule type" value="Transcribed_RNA"/>
</dbReference>
<evidence type="ECO:0000256" key="4">
    <source>
        <dbReference type="ARBA" id="ARBA00047707"/>
    </source>
</evidence>
<keyword evidence="2" id="KW-0560">Oxidoreductase</keyword>
<dbReference type="Gene3D" id="3.50.50.60">
    <property type="entry name" value="FAD/NAD(P)-binding domain"/>
    <property type="match status" value="2"/>
</dbReference>
<proteinExistence type="inferred from homology"/>
<dbReference type="EC" id="1.14.13.168" evidence="3"/>
<name>A0A7S0KEZ1_9CHLO</name>
<dbReference type="PANTHER" id="PTHR43539:SF23">
    <property type="entry name" value="FAD-DEPENDENT OXIDOREDUCTASE DOMAIN-CONTAINING PROTEIN 2"/>
    <property type="match status" value="1"/>
</dbReference>
<dbReference type="PRINTS" id="PR00368">
    <property type="entry name" value="FADPNR"/>
</dbReference>
<reference evidence="7" key="1">
    <citation type="submission" date="2021-01" db="EMBL/GenBank/DDBJ databases">
        <authorList>
            <person name="Corre E."/>
            <person name="Pelletier E."/>
            <person name="Niang G."/>
            <person name="Scheremetjew M."/>
            <person name="Finn R."/>
            <person name="Kale V."/>
            <person name="Holt S."/>
            <person name="Cochrane G."/>
            <person name="Meng A."/>
            <person name="Brown T."/>
            <person name="Cohen L."/>
        </authorList>
    </citation>
    <scope>NUCLEOTIDE SEQUENCE</scope>
    <source>
        <strain evidence="7">Clade-D-RCC2572</strain>
    </source>
</reference>
<dbReference type="GO" id="GO:0036503">
    <property type="term" value="P:ERAD pathway"/>
    <property type="evidence" value="ECO:0007669"/>
    <property type="project" value="TreeGrafter"/>
</dbReference>
<accession>A0A7S0KEZ1</accession>
<evidence type="ECO:0000313" key="7">
    <source>
        <dbReference type="EMBL" id="CAD8579377.1"/>
    </source>
</evidence>